<gene>
    <name evidence="1" type="ORF">Cgig2_008921</name>
</gene>
<protein>
    <submittedName>
        <fullName evidence="1">Uncharacterized protein</fullName>
    </submittedName>
</protein>
<comment type="caution">
    <text evidence="1">The sequence shown here is derived from an EMBL/GenBank/DDBJ whole genome shotgun (WGS) entry which is preliminary data.</text>
</comment>
<dbReference type="EMBL" id="JAKOGI010001335">
    <property type="protein sequence ID" value="KAJ8426204.1"/>
    <property type="molecule type" value="Genomic_DNA"/>
</dbReference>
<dbReference type="AlphaFoldDB" id="A0A9Q1GVZ2"/>
<organism evidence="1 2">
    <name type="scientific">Carnegiea gigantea</name>
    <dbReference type="NCBI Taxonomy" id="171969"/>
    <lineage>
        <taxon>Eukaryota</taxon>
        <taxon>Viridiplantae</taxon>
        <taxon>Streptophyta</taxon>
        <taxon>Embryophyta</taxon>
        <taxon>Tracheophyta</taxon>
        <taxon>Spermatophyta</taxon>
        <taxon>Magnoliopsida</taxon>
        <taxon>eudicotyledons</taxon>
        <taxon>Gunneridae</taxon>
        <taxon>Pentapetalae</taxon>
        <taxon>Caryophyllales</taxon>
        <taxon>Cactineae</taxon>
        <taxon>Cactaceae</taxon>
        <taxon>Cactoideae</taxon>
        <taxon>Echinocereeae</taxon>
        <taxon>Carnegiea</taxon>
    </lineage>
</organism>
<dbReference type="Proteomes" id="UP001153076">
    <property type="component" value="Unassembled WGS sequence"/>
</dbReference>
<proteinExistence type="predicted"/>
<sequence>MIRCTSVATLLRYAQQHVVSNLALVCISVMPTNTCPHYYRGLQQVHHMAMFISHGHSYHGGHDKMTASLGVLESRGRPLSAGKSESISIVEPGKPPLPEVRFIPFHVYFYYMVGHYKMTALLGVLALPLLVEESESTPIIEVVKPPVVRFIPFLVYFYYMGGDEKMEAVIIEADAGGSPTTDAASSPSVAHGQLPIHQVLFNPYATHLPYMLT</sequence>
<name>A0A9Q1GVZ2_9CARY</name>
<evidence type="ECO:0000313" key="2">
    <source>
        <dbReference type="Proteomes" id="UP001153076"/>
    </source>
</evidence>
<evidence type="ECO:0000313" key="1">
    <source>
        <dbReference type="EMBL" id="KAJ8426204.1"/>
    </source>
</evidence>
<accession>A0A9Q1GVZ2</accession>
<reference evidence="1" key="1">
    <citation type="submission" date="2022-04" db="EMBL/GenBank/DDBJ databases">
        <title>Carnegiea gigantea Genome sequencing and assembly v2.</title>
        <authorList>
            <person name="Copetti D."/>
            <person name="Sanderson M.J."/>
            <person name="Burquez A."/>
            <person name="Wojciechowski M.F."/>
        </authorList>
    </citation>
    <scope>NUCLEOTIDE SEQUENCE</scope>
    <source>
        <strain evidence="1">SGP5-SGP5p</strain>
        <tissue evidence="1">Aerial part</tissue>
    </source>
</reference>
<keyword evidence="2" id="KW-1185">Reference proteome</keyword>